<evidence type="ECO:0000256" key="2">
    <source>
        <dbReference type="ARBA" id="ARBA00023125"/>
    </source>
</evidence>
<dbReference type="InterPro" id="IPR051081">
    <property type="entry name" value="HTH_MetalResp_TranReg"/>
</dbReference>
<dbReference type="InterPro" id="IPR001845">
    <property type="entry name" value="HTH_ArsR_DNA-bd_dom"/>
</dbReference>
<keyword evidence="2" id="KW-0238">DNA-binding</keyword>
<proteinExistence type="predicted"/>
<dbReference type="InterPro" id="IPR036388">
    <property type="entry name" value="WH-like_DNA-bd_sf"/>
</dbReference>
<keyword evidence="3" id="KW-0804">Transcription</keyword>
<dbReference type="RefSeq" id="WP_151142843.1">
    <property type="nucleotide sequence ID" value="NZ_WAGX01000004.1"/>
</dbReference>
<evidence type="ECO:0000313" key="5">
    <source>
        <dbReference type="EMBL" id="KAB1439868.1"/>
    </source>
</evidence>
<accession>A0A7V7QMQ1</accession>
<name>A0A7V7QMQ1_9FIRM</name>
<feature type="domain" description="HTH arsR-type" evidence="4">
    <location>
        <begin position="246"/>
        <end position="337"/>
    </location>
</feature>
<dbReference type="CDD" id="cd00090">
    <property type="entry name" value="HTH_ARSR"/>
    <property type="match status" value="1"/>
</dbReference>
<dbReference type="PRINTS" id="PR00778">
    <property type="entry name" value="HTHARSR"/>
</dbReference>
<dbReference type="EMBL" id="WAGX01000004">
    <property type="protein sequence ID" value="KAB1439868.1"/>
    <property type="molecule type" value="Genomic_DNA"/>
</dbReference>
<dbReference type="GO" id="GO:0003677">
    <property type="term" value="F:DNA binding"/>
    <property type="evidence" value="ECO:0007669"/>
    <property type="project" value="UniProtKB-KW"/>
</dbReference>
<comment type="caution">
    <text evidence="5">The sequence shown here is derived from an EMBL/GenBank/DDBJ whole genome shotgun (WGS) entry which is preliminary data.</text>
</comment>
<dbReference type="InterPro" id="IPR011991">
    <property type="entry name" value="ArsR-like_HTH"/>
</dbReference>
<reference evidence="5 6" key="1">
    <citation type="submission" date="2019-09" db="EMBL/GenBank/DDBJ databases">
        <authorList>
            <person name="Valk L.C."/>
        </authorList>
    </citation>
    <scope>NUCLEOTIDE SEQUENCE [LARGE SCALE GENOMIC DNA]</scope>
    <source>
        <strain evidence="5">GalUA</strain>
    </source>
</reference>
<protein>
    <submittedName>
        <fullName evidence="5">Winged helix-turn-helix transcriptional regulator</fullName>
    </submittedName>
</protein>
<dbReference type="Gene3D" id="1.10.10.10">
    <property type="entry name" value="Winged helix-like DNA-binding domain superfamily/Winged helix DNA-binding domain"/>
    <property type="match status" value="1"/>
</dbReference>
<keyword evidence="6" id="KW-1185">Reference proteome</keyword>
<dbReference type="Pfam" id="PF01022">
    <property type="entry name" value="HTH_5"/>
    <property type="match status" value="1"/>
</dbReference>
<keyword evidence="1" id="KW-0805">Transcription regulation</keyword>
<evidence type="ECO:0000313" key="6">
    <source>
        <dbReference type="Proteomes" id="UP000461768"/>
    </source>
</evidence>
<evidence type="ECO:0000256" key="1">
    <source>
        <dbReference type="ARBA" id="ARBA00023015"/>
    </source>
</evidence>
<dbReference type="PROSITE" id="PS50987">
    <property type="entry name" value="HTH_ARSR_2"/>
    <property type="match status" value="1"/>
</dbReference>
<dbReference type="GO" id="GO:0003700">
    <property type="term" value="F:DNA-binding transcription factor activity"/>
    <property type="evidence" value="ECO:0007669"/>
    <property type="project" value="InterPro"/>
</dbReference>
<dbReference type="AlphaFoldDB" id="A0A7V7QMQ1"/>
<evidence type="ECO:0000256" key="3">
    <source>
        <dbReference type="ARBA" id="ARBA00023163"/>
    </source>
</evidence>
<organism evidence="5 6">
    <name type="scientific">Candidatus Galacturonatibacter soehngenii</name>
    <dbReference type="NCBI Taxonomy" id="2307010"/>
    <lineage>
        <taxon>Bacteria</taxon>
        <taxon>Bacillati</taxon>
        <taxon>Bacillota</taxon>
        <taxon>Clostridia</taxon>
        <taxon>Lachnospirales</taxon>
        <taxon>Lachnospiraceae</taxon>
        <taxon>Candidatus Galacturonatibacter</taxon>
    </lineage>
</organism>
<dbReference type="OrthoDB" id="1706794at2"/>
<evidence type="ECO:0000259" key="4">
    <source>
        <dbReference type="PROSITE" id="PS50987"/>
    </source>
</evidence>
<reference evidence="5 6" key="2">
    <citation type="submission" date="2020-02" db="EMBL/GenBank/DDBJ databases">
        <title>Candidatus Galacturonibacter soehngenii shows hetero-acetogenic catabolism of galacturonic acid but lacks a canonical carbon monoxide dehydrogenase/acetyl-CoA synthase complex.</title>
        <authorList>
            <person name="Diender M."/>
            <person name="Stouten G.R."/>
            <person name="Petersen J.F."/>
            <person name="Nielsen P.H."/>
            <person name="Dueholm M.S."/>
            <person name="Pronk J.T."/>
            <person name="Van Loosdrecht M.C.M."/>
        </authorList>
    </citation>
    <scope>NUCLEOTIDE SEQUENCE [LARGE SCALE GENOMIC DNA]</scope>
    <source>
        <strain evidence="5">GalUA</strain>
    </source>
</reference>
<dbReference type="Proteomes" id="UP000461768">
    <property type="component" value="Unassembled WGS sequence"/>
</dbReference>
<dbReference type="SUPFAM" id="SSF46785">
    <property type="entry name" value="Winged helix' DNA-binding domain"/>
    <property type="match status" value="1"/>
</dbReference>
<sequence length="337" mass="39409">MEEKVFCELDPVVETMGLLYTSYNFDKLKDEIIKGITDLGFDGEQFYAKNLKIFEKYVNLFKKNIVNNEEDIFFNETDSNFFLILLFLLVENKEWLSRKDSLTDSIINEQIVKISKSGLEDEFVLEPIESLDQIIQFIEKVELEDNAKWKLLQIMQEPKKYIGKLIDKVNTNLEIYESVIKDIDKPLKKLLNQYMLSVKTFYPLKDKLTEASVIYPTLIFPVTQIILEDRCYYGLLSGLLMTYGRNVKHSKEELLMKLKALSDNSKLEIITSLKTSPKYNLEIAQHLGLTPATMSHHMNALLNCGFVDVEKKDGKVYYHLQRENIKEFFKELEQTMI</sequence>
<dbReference type="PANTHER" id="PTHR33154:SF18">
    <property type="entry name" value="ARSENICAL RESISTANCE OPERON REPRESSOR"/>
    <property type="match status" value="1"/>
</dbReference>
<dbReference type="PANTHER" id="PTHR33154">
    <property type="entry name" value="TRANSCRIPTIONAL REGULATOR, ARSR FAMILY"/>
    <property type="match status" value="1"/>
</dbReference>
<dbReference type="SMART" id="SM00418">
    <property type="entry name" value="HTH_ARSR"/>
    <property type="match status" value="1"/>
</dbReference>
<dbReference type="InterPro" id="IPR036390">
    <property type="entry name" value="WH_DNA-bd_sf"/>
</dbReference>
<gene>
    <name evidence="5" type="ORF">F7O84_05655</name>
</gene>